<accession>A0A285PY61</accession>
<gene>
    <name evidence="2" type="ORF">EHLA_2057</name>
</gene>
<evidence type="ECO:0000313" key="2">
    <source>
        <dbReference type="EMBL" id="SOB72690.1"/>
    </source>
</evidence>
<evidence type="ECO:0000313" key="3">
    <source>
        <dbReference type="Proteomes" id="UP000217549"/>
    </source>
</evidence>
<dbReference type="KEGG" id="ehl:EHLA_2057"/>
<name>A0A285PY61_9FIRM</name>
<feature type="region of interest" description="Disordered" evidence="1">
    <location>
        <begin position="33"/>
        <end position="59"/>
    </location>
</feature>
<feature type="compositionally biased region" description="Basic and acidic residues" evidence="1">
    <location>
        <begin position="33"/>
        <end position="49"/>
    </location>
</feature>
<dbReference type="EMBL" id="LT907978">
    <property type="protein sequence ID" value="SOB72690.1"/>
    <property type="molecule type" value="Genomic_DNA"/>
</dbReference>
<keyword evidence="3" id="KW-1185">Reference proteome</keyword>
<evidence type="ECO:0000256" key="1">
    <source>
        <dbReference type="SAM" id="MobiDB-lite"/>
    </source>
</evidence>
<organism evidence="2 3">
    <name type="scientific">Anaerobutyricum hallii</name>
    <dbReference type="NCBI Taxonomy" id="39488"/>
    <lineage>
        <taxon>Bacteria</taxon>
        <taxon>Bacillati</taxon>
        <taxon>Bacillota</taxon>
        <taxon>Clostridia</taxon>
        <taxon>Lachnospirales</taxon>
        <taxon>Lachnospiraceae</taxon>
        <taxon>Anaerobutyricum</taxon>
    </lineage>
</organism>
<sequence>MKKRRIVIFMGLFLSAILVVALAGIFFMRGGEKTKKPETDTEAEIRETEVQEQTTEGTDGSCTFLSLGNIYYLLPEEEAGFKEQVRDFLKENGMAADTVTALGKVEDDKASPKGTAQFYLQLDDAGRSVLQVRYEKETGKFSIAPYEETIEDIEDYGGMKQPDGEATEAAPEYSAQGTEPIDFGLPQITDPDGELSSMGDMETLQNNLLIFLNENLEERRLFYVSSFEKTETGYEVVLEFETSRIDGQSIEVKYSDGRYEFRWR</sequence>
<reference evidence="3" key="1">
    <citation type="submission" date="2017-09" db="EMBL/GenBank/DDBJ databases">
        <authorList>
            <person name="Shetty A S."/>
        </authorList>
    </citation>
    <scope>NUCLEOTIDE SEQUENCE [LARGE SCALE GENOMIC DNA]</scope>
</reference>
<dbReference type="AlphaFoldDB" id="A0A285PY61"/>
<dbReference type="RefSeq" id="WP_096240681.1">
    <property type="nucleotide sequence ID" value="NZ_LT907978.1"/>
</dbReference>
<dbReference type="Proteomes" id="UP000217549">
    <property type="component" value="Chromosome I"/>
</dbReference>
<proteinExistence type="predicted"/>
<protein>
    <submittedName>
        <fullName evidence="2">Consensus disorder prediction</fullName>
    </submittedName>
</protein>